<dbReference type="OrthoDB" id="10250320at2759"/>
<dbReference type="AlphaFoldDB" id="A0A8T2PUQ3"/>
<dbReference type="Proteomes" id="UP000824540">
    <property type="component" value="Unassembled WGS sequence"/>
</dbReference>
<accession>A0A8T2PUQ3</accession>
<name>A0A8T2PUQ3_9TELE</name>
<comment type="caution">
    <text evidence="1">The sequence shown here is derived from an EMBL/GenBank/DDBJ whole genome shotgun (WGS) entry which is preliminary data.</text>
</comment>
<gene>
    <name evidence="1" type="ORF">JZ751_000015</name>
</gene>
<protein>
    <submittedName>
        <fullName evidence="1">Uncharacterized protein</fullName>
    </submittedName>
</protein>
<keyword evidence="2" id="KW-1185">Reference proteome</keyword>
<dbReference type="EMBL" id="JAFBMS010000001">
    <property type="protein sequence ID" value="KAG9355177.1"/>
    <property type="molecule type" value="Genomic_DNA"/>
</dbReference>
<evidence type="ECO:0000313" key="2">
    <source>
        <dbReference type="Proteomes" id="UP000824540"/>
    </source>
</evidence>
<sequence length="71" mass="7966">MEYNPSDHPRASTIFLSKCQTDARDKRKSLFMNHGTKVGSLSEEVSDVVVSASTGTNGTEVQLLFHHFLRR</sequence>
<evidence type="ECO:0000313" key="1">
    <source>
        <dbReference type="EMBL" id="KAG9355177.1"/>
    </source>
</evidence>
<proteinExistence type="predicted"/>
<organism evidence="1 2">
    <name type="scientific">Albula glossodonta</name>
    <name type="common">roundjaw bonefish</name>
    <dbReference type="NCBI Taxonomy" id="121402"/>
    <lineage>
        <taxon>Eukaryota</taxon>
        <taxon>Metazoa</taxon>
        <taxon>Chordata</taxon>
        <taxon>Craniata</taxon>
        <taxon>Vertebrata</taxon>
        <taxon>Euteleostomi</taxon>
        <taxon>Actinopterygii</taxon>
        <taxon>Neopterygii</taxon>
        <taxon>Teleostei</taxon>
        <taxon>Albuliformes</taxon>
        <taxon>Albulidae</taxon>
        <taxon>Albula</taxon>
    </lineage>
</organism>
<reference evidence="1" key="1">
    <citation type="thesis" date="2021" institute="BYU ScholarsArchive" country="Provo, UT, USA">
        <title>Applications of and Algorithms for Genome Assembly and Genomic Analyses with an Emphasis on Marine Teleosts.</title>
        <authorList>
            <person name="Pickett B.D."/>
        </authorList>
    </citation>
    <scope>NUCLEOTIDE SEQUENCE</scope>
    <source>
        <strain evidence="1">HI-2016</strain>
    </source>
</reference>